<evidence type="ECO:0000256" key="2">
    <source>
        <dbReference type="ARBA" id="ARBA00022737"/>
    </source>
</evidence>
<proteinExistence type="predicted"/>
<dbReference type="PANTHER" id="PTHR24379:SF121">
    <property type="entry name" value="C2H2-TYPE DOMAIN-CONTAINING PROTEIN"/>
    <property type="match status" value="1"/>
</dbReference>
<reference evidence="7 8" key="1">
    <citation type="journal article" date="2015" name="Parasit. Vectors">
        <title>Draft genome of the scabies mite.</title>
        <authorList>
            <person name="Rider S.D.Jr."/>
            <person name="Morgan M.S."/>
            <person name="Arlian L.G."/>
        </authorList>
    </citation>
    <scope>NUCLEOTIDE SEQUENCE [LARGE SCALE GENOMIC DNA]</scope>
    <source>
        <strain evidence="7">Arlian Lab</strain>
    </source>
</reference>
<dbReference type="VEuPathDB" id="VectorBase:SSCA007201"/>
<dbReference type="SUPFAM" id="SSF57667">
    <property type="entry name" value="beta-beta-alpha zinc fingers"/>
    <property type="match status" value="1"/>
</dbReference>
<organism evidence="7 8">
    <name type="scientific">Sarcoptes scabiei</name>
    <name type="common">Itch mite</name>
    <name type="synonym">Acarus scabiei</name>
    <dbReference type="NCBI Taxonomy" id="52283"/>
    <lineage>
        <taxon>Eukaryota</taxon>
        <taxon>Metazoa</taxon>
        <taxon>Ecdysozoa</taxon>
        <taxon>Arthropoda</taxon>
        <taxon>Chelicerata</taxon>
        <taxon>Arachnida</taxon>
        <taxon>Acari</taxon>
        <taxon>Acariformes</taxon>
        <taxon>Sarcoptiformes</taxon>
        <taxon>Astigmata</taxon>
        <taxon>Psoroptidia</taxon>
        <taxon>Sarcoptoidea</taxon>
        <taxon>Sarcoptidae</taxon>
        <taxon>Sarcoptinae</taxon>
        <taxon>Sarcoptes</taxon>
    </lineage>
</organism>
<evidence type="ECO:0000259" key="6">
    <source>
        <dbReference type="PROSITE" id="PS50157"/>
    </source>
</evidence>
<accession>A0A132AIP4</accession>
<dbReference type="InterPro" id="IPR036236">
    <property type="entry name" value="Znf_C2H2_sf"/>
</dbReference>
<evidence type="ECO:0000256" key="5">
    <source>
        <dbReference type="SAM" id="MobiDB-lite"/>
    </source>
</evidence>
<feature type="domain" description="C2H2-type" evidence="6">
    <location>
        <begin position="190"/>
        <end position="218"/>
    </location>
</feature>
<dbReference type="Proteomes" id="UP000616769">
    <property type="component" value="Unassembled WGS sequence"/>
</dbReference>
<evidence type="ECO:0000313" key="7">
    <source>
        <dbReference type="EMBL" id="KPM10330.1"/>
    </source>
</evidence>
<dbReference type="OrthoDB" id="6418345at2759"/>
<dbReference type="Gene3D" id="3.30.160.60">
    <property type="entry name" value="Classic Zinc Finger"/>
    <property type="match status" value="2"/>
</dbReference>
<dbReference type="GO" id="GO:0008270">
    <property type="term" value="F:zinc ion binding"/>
    <property type="evidence" value="ECO:0007669"/>
    <property type="project" value="UniProtKB-KW"/>
</dbReference>
<dbReference type="InterPro" id="IPR013087">
    <property type="entry name" value="Znf_C2H2_type"/>
</dbReference>
<evidence type="ECO:0000256" key="4">
    <source>
        <dbReference type="ARBA" id="ARBA00022833"/>
    </source>
</evidence>
<feature type="region of interest" description="Disordered" evidence="5">
    <location>
        <begin position="82"/>
        <end position="114"/>
    </location>
</feature>
<gene>
    <name evidence="7" type="ORF">QR98_0088830</name>
</gene>
<dbReference type="EMBL" id="JXLN01014942">
    <property type="protein sequence ID" value="KPM10330.1"/>
    <property type="molecule type" value="Genomic_DNA"/>
</dbReference>
<dbReference type="PANTHER" id="PTHR24379">
    <property type="entry name" value="KRAB AND ZINC FINGER DOMAIN-CONTAINING"/>
    <property type="match status" value="1"/>
</dbReference>
<dbReference type="AlphaFoldDB" id="A0A132AIP4"/>
<feature type="region of interest" description="Disordered" evidence="5">
    <location>
        <begin position="207"/>
        <end position="236"/>
    </location>
</feature>
<feature type="region of interest" description="Disordered" evidence="5">
    <location>
        <begin position="26"/>
        <end position="46"/>
    </location>
</feature>
<protein>
    <recommendedName>
        <fullName evidence="6">C2H2-type domain-containing protein</fullName>
    </recommendedName>
</protein>
<feature type="region of interest" description="Disordered" evidence="5">
    <location>
        <begin position="248"/>
        <end position="289"/>
    </location>
</feature>
<feature type="compositionally biased region" description="Polar residues" evidence="5">
    <location>
        <begin position="248"/>
        <end position="270"/>
    </location>
</feature>
<dbReference type="PROSITE" id="PS00028">
    <property type="entry name" value="ZINC_FINGER_C2H2_1"/>
    <property type="match status" value="2"/>
</dbReference>
<keyword evidence="4" id="KW-0862">Zinc</keyword>
<keyword evidence="2" id="KW-0677">Repeat</keyword>
<dbReference type="PROSITE" id="PS50157">
    <property type="entry name" value="ZINC_FINGER_C2H2_2"/>
    <property type="match status" value="2"/>
</dbReference>
<evidence type="ECO:0000256" key="1">
    <source>
        <dbReference type="ARBA" id="ARBA00022723"/>
    </source>
</evidence>
<feature type="domain" description="C2H2-type" evidence="6">
    <location>
        <begin position="162"/>
        <end position="189"/>
    </location>
</feature>
<name>A0A132AIP4_SARSC</name>
<evidence type="ECO:0000313" key="8">
    <source>
        <dbReference type="Proteomes" id="UP000616769"/>
    </source>
</evidence>
<keyword evidence="1" id="KW-0479">Metal-binding</keyword>
<feature type="compositionally biased region" description="Low complexity" evidence="5">
    <location>
        <begin position="87"/>
        <end position="104"/>
    </location>
</feature>
<dbReference type="SMART" id="SM00355">
    <property type="entry name" value="ZnF_C2H2"/>
    <property type="match status" value="2"/>
</dbReference>
<keyword evidence="3" id="KW-0863">Zinc-finger</keyword>
<comment type="caution">
    <text evidence="7">The sequence shown here is derived from an EMBL/GenBank/DDBJ whole genome shotgun (WGS) entry which is preliminary data.</text>
</comment>
<dbReference type="FunFam" id="3.30.160.60:FF:000256">
    <property type="entry name" value="PLAG1 like zinc finger 2"/>
    <property type="match status" value="1"/>
</dbReference>
<sequence length="428" mass="48565">MNVENGLSELCNAPSPLLASVHLQPQPTSPILSSSTSSTALIPSNDPNSVANKFYNDTHRHHNISYASVAIKTVPQEQTSAPNLLHQNGTDGDDQNNNNSVDSQIGEENGSVKFNYDNNLKRSAVNNQKIDVTEIGADFKYKNRKRKPRYRDTKRPHSERRFQCEQCESRFFTQKDVKRHMIVHTGIKNFQCPFCSTRFGRKDHLVRHAKKSHNEDTRSLRRKNRARSTPTMTTTPTVLTTTTTASNLINQTGSNDQNDTNLTPSINSIESEIVKKTRRRKPRKSDTVSSFRCQTYHNNIDNNKKTVTNSIDETLKQCSNNFIAATASKNPSTSMNELNQRISNEYFLDNTTSLSPYHLQDNSRHYIDQTIAPIVYTTAPTMIFTKPISLVTSMTTSTRFISKFKFTHHQSIFSGMFCFVVVDDIRSE</sequence>
<evidence type="ECO:0000256" key="3">
    <source>
        <dbReference type="ARBA" id="ARBA00022771"/>
    </source>
</evidence>
<feature type="compositionally biased region" description="Low complexity" evidence="5">
    <location>
        <begin position="26"/>
        <end position="44"/>
    </location>
</feature>